<dbReference type="Pfam" id="PF24986">
    <property type="entry name" value="PRC_RimM"/>
    <property type="match status" value="1"/>
</dbReference>
<dbReference type="NCBIfam" id="TIGR02273">
    <property type="entry name" value="16S_RimM"/>
    <property type="match status" value="1"/>
</dbReference>
<keyword evidence="4 5" id="KW-0143">Chaperone</keyword>
<evidence type="ECO:0000256" key="3">
    <source>
        <dbReference type="ARBA" id="ARBA00022552"/>
    </source>
</evidence>
<evidence type="ECO:0000256" key="2">
    <source>
        <dbReference type="ARBA" id="ARBA00022517"/>
    </source>
</evidence>
<dbReference type="GO" id="GO:0042274">
    <property type="term" value="P:ribosomal small subunit biogenesis"/>
    <property type="evidence" value="ECO:0007669"/>
    <property type="project" value="UniProtKB-UniRule"/>
</dbReference>
<dbReference type="SUPFAM" id="SSF50447">
    <property type="entry name" value="Translation proteins"/>
    <property type="match status" value="1"/>
</dbReference>
<keyword evidence="10" id="KW-1185">Reference proteome</keyword>
<name>A0A1H1L8U5_9MICO</name>
<evidence type="ECO:0000256" key="1">
    <source>
        <dbReference type="ARBA" id="ARBA00022490"/>
    </source>
</evidence>
<keyword evidence="3 5" id="KW-0698">rRNA processing</keyword>
<evidence type="ECO:0000313" key="9">
    <source>
        <dbReference type="EMBL" id="SDR70760.1"/>
    </source>
</evidence>
<protein>
    <recommendedName>
        <fullName evidence="5">Ribosome maturation factor RimM</fullName>
    </recommendedName>
</protein>
<feature type="region of interest" description="Disordered" evidence="6">
    <location>
        <begin position="186"/>
        <end position="248"/>
    </location>
</feature>
<proteinExistence type="inferred from homology"/>
<dbReference type="Pfam" id="PF01782">
    <property type="entry name" value="RimM"/>
    <property type="match status" value="1"/>
</dbReference>
<keyword evidence="1 5" id="KW-0963">Cytoplasm</keyword>
<keyword evidence="2 5" id="KW-0690">Ribosome biogenesis</keyword>
<dbReference type="GO" id="GO:0005737">
    <property type="term" value="C:cytoplasm"/>
    <property type="evidence" value="ECO:0007669"/>
    <property type="project" value="UniProtKB-SubCell"/>
</dbReference>
<accession>A0A1H1L8U5</accession>
<comment type="function">
    <text evidence="5">An accessory protein needed during the final step in the assembly of 30S ribosomal subunit, possibly for assembly of the head region. Essential for efficient processing of 16S rRNA. May be needed both before and after RbfA during the maturation of 16S rRNA. It has affinity for free ribosomal 30S subunits but not for 70S ribosomes.</text>
</comment>
<evidence type="ECO:0000259" key="7">
    <source>
        <dbReference type="Pfam" id="PF01782"/>
    </source>
</evidence>
<dbReference type="InterPro" id="IPR011033">
    <property type="entry name" value="PRC_barrel-like_sf"/>
</dbReference>
<dbReference type="InterPro" id="IPR002676">
    <property type="entry name" value="RimM_N"/>
</dbReference>
<dbReference type="InterPro" id="IPR056792">
    <property type="entry name" value="PRC_RimM"/>
</dbReference>
<evidence type="ECO:0000256" key="6">
    <source>
        <dbReference type="SAM" id="MobiDB-lite"/>
    </source>
</evidence>
<comment type="subunit">
    <text evidence="5">Binds ribosomal protein uS19.</text>
</comment>
<comment type="similarity">
    <text evidence="5">Belongs to the RimM family.</text>
</comment>
<feature type="compositionally biased region" description="Low complexity" evidence="6">
    <location>
        <begin position="233"/>
        <end position="242"/>
    </location>
</feature>
<sequence length="248" mass="27031">MRSPEDAASAWTWWTPIARPAVPARTQLRVGRLTRAHGLKGAIKVELYTDDPGRRFVPGARFALQVPTSSKWHGKSIELVELRIYNGTPVAFFAGVTDRTEAESLVKAVLWVEQDPTELPAEPDAWYVHQLAGLEVWREGERIGRIVRVDALPAQDVLIVEHEGREVMVPFVKQLVPEVDLRAGRVTVTPPPGLFEELDDADDRDGDAPDAQAQPDAPAAHAADASADRADAPDASDASAEADSPERG</sequence>
<dbReference type="Gene3D" id="2.40.30.60">
    <property type="entry name" value="RimM"/>
    <property type="match status" value="1"/>
</dbReference>
<organism evidence="9 10">
    <name type="scientific">Agrococcus carbonis</name>
    <dbReference type="NCBI Taxonomy" id="684552"/>
    <lineage>
        <taxon>Bacteria</taxon>
        <taxon>Bacillati</taxon>
        <taxon>Actinomycetota</taxon>
        <taxon>Actinomycetes</taxon>
        <taxon>Micrococcales</taxon>
        <taxon>Microbacteriaceae</taxon>
        <taxon>Agrococcus</taxon>
    </lineage>
</organism>
<comment type="domain">
    <text evidence="5">The PRC barrel domain binds ribosomal protein uS19.</text>
</comment>
<dbReference type="InterPro" id="IPR011961">
    <property type="entry name" value="RimM"/>
</dbReference>
<dbReference type="Gene3D" id="2.30.30.240">
    <property type="entry name" value="PRC-barrel domain"/>
    <property type="match status" value="1"/>
</dbReference>
<dbReference type="HAMAP" id="MF_00014">
    <property type="entry name" value="Ribosome_mat_RimM"/>
    <property type="match status" value="1"/>
</dbReference>
<evidence type="ECO:0000256" key="4">
    <source>
        <dbReference type="ARBA" id="ARBA00023186"/>
    </source>
</evidence>
<reference evidence="10" key="1">
    <citation type="submission" date="2016-10" db="EMBL/GenBank/DDBJ databases">
        <authorList>
            <person name="Varghese N."/>
            <person name="Submissions S."/>
        </authorList>
    </citation>
    <scope>NUCLEOTIDE SEQUENCE [LARGE SCALE GENOMIC DNA]</scope>
    <source>
        <strain evidence="10">DSM 22965</strain>
    </source>
</reference>
<dbReference type="InterPro" id="IPR036976">
    <property type="entry name" value="RimM_N_sf"/>
</dbReference>
<evidence type="ECO:0000313" key="10">
    <source>
        <dbReference type="Proteomes" id="UP000199649"/>
    </source>
</evidence>
<dbReference type="InterPro" id="IPR009000">
    <property type="entry name" value="Transl_B-barrel_sf"/>
</dbReference>
<feature type="domain" description="Ribosome maturation factor RimM PRC barrel" evidence="8">
    <location>
        <begin position="128"/>
        <end position="194"/>
    </location>
</feature>
<dbReference type="AlphaFoldDB" id="A0A1H1L8U5"/>
<dbReference type="EMBL" id="LT629734">
    <property type="protein sequence ID" value="SDR70760.1"/>
    <property type="molecule type" value="Genomic_DNA"/>
</dbReference>
<dbReference type="PANTHER" id="PTHR33692:SF1">
    <property type="entry name" value="RIBOSOME MATURATION FACTOR RIMM"/>
    <property type="match status" value="1"/>
</dbReference>
<feature type="compositionally biased region" description="Low complexity" evidence="6">
    <location>
        <begin position="209"/>
        <end position="225"/>
    </location>
</feature>
<dbReference type="STRING" id="684552.SAMN04489719_0474"/>
<feature type="compositionally biased region" description="Acidic residues" evidence="6">
    <location>
        <begin position="196"/>
        <end position="205"/>
    </location>
</feature>
<dbReference type="SUPFAM" id="SSF50346">
    <property type="entry name" value="PRC-barrel domain"/>
    <property type="match status" value="1"/>
</dbReference>
<dbReference type="GO" id="GO:0043022">
    <property type="term" value="F:ribosome binding"/>
    <property type="evidence" value="ECO:0007669"/>
    <property type="project" value="InterPro"/>
</dbReference>
<evidence type="ECO:0000256" key="5">
    <source>
        <dbReference type="HAMAP-Rule" id="MF_00014"/>
    </source>
</evidence>
<feature type="domain" description="RimM N-terminal" evidence="7">
    <location>
        <begin position="30"/>
        <end position="115"/>
    </location>
</feature>
<gene>
    <name evidence="5" type="primary">rimM</name>
    <name evidence="9" type="ORF">SAMN04489719_0474</name>
</gene>
<dbReference type="GO" id="GO:0005840">
    <property type="term" value="C:ribosome"/>
    <property type="evidence" value="ECO:0007669"/>
    <property type="project" value="InterPro"/>
</dbReference>
<evidence type="ECO:0000259" key="8">
    <source>
        <dbReference type="Pfam" id="PF24986"/>
    </source>
</evidence>
<dbReference type="Proteomes" id="UP000199649">
    <property type="component" value="Chromosome I"/>
</dbReference>
<comment type="subcellular location">
    <subcellularLocation>
        <location evidence="5">Cytoplasm</location>
    </subcellularLocation>
</comment>
<dbReference type="PANTHER" id="PTHR33692">
    <property type="entry name" value="RIBOSOME MATURATION FACTOR RIMM"/>
    <property type="match status" value="1"/>
</dbReference>
<dbReference type="GO" id="GO:0006364">
    <property type="term" value="P:rRNA processing"/>
    <property type="evidence" value="ECO:0007669"/>
    <property type="project" value="UniProtKB-UniRule"/>
</dbReference>